<dbReference type="Pfam" id="PF12110">
    <property type="entry name" value="Nup96"/>
    <property type="match status" value="1"/>
</dbReference>
<evidence type="ECO:0000256" key="7">
    <source>
        <dbReference type="ARBA" id="ARBA00022816"/>
    </source>
</evidence>
<dbReference type="EMBL" id="CABIJS010000708">
    <property type="protein sequence ID" value="VUZ56912.1"/>
    <property type="molecule type" value="Genomic_DNA"/>
</dbReference>
<keyword evidence="7" id="KW-0509">mRNA transport</keyword>
<evidence type="ECO:0000313" key="15">
    <source>
        <dbReference type="Proteomes" id="UP000321570"/>
    </source>
</evidence>
<feature type="region of interest" description="Disordered" evidence="12">
    <location>
        <begin position="815"/>
        <end position="835"/>
    </location>
</feature>
<dbReference type="GO" id="GO:0000973">
    <property type="term" value="P:post-transcriptional tethering of RNA polymerase II gene DNA at nuclear periphery"/>
    <property type="evidence" value="ECO:0007669"/>
    <property type="project" value="TreeGrafter"/>
</dbReference>
<feature type="region of interest" description="Disordered" evidence="12">
    <location>
        <begin position="699"/>
        <end position="774"/>
    </location>
</feature>
<proteinExistence type="inferred from homology"/>
<keyword evidence="15" id="KW-1185">Reference proteome</keyword>
<accession>A0A564ZC10</accession>
<evidence type="ECO:0000256" key="6">
    <source>
        <dbReference type="ARBA" id="ARBA00022813"/>
    </source>
</evidence>
<dbReference type="Pfam" id="PF21240">
    <property type="entry name" value="Nup98_GLEBS"/>
    <property type="match status" value="1"/>
</dbReference>
<keyword evidence="5" id="KW-0813">Transport</keyword>
<dbReference type="Gene3D" id="1.10.10.2360">
    <property type="match status" value="1"/>
</dbReference>
<feature type="region of interest" description="Disordered" evidence="12">
    <location>
        <begin position="1560"/>
        <end position="1585"/>
    </location>
</feature>
<feature type="region of interest" description="Disordered" evidence="12">
    <location>
        <begin position="556"/>
        <end position="577"/>
    </location>
</feature>
<feature type="compositionally biased region" description="Polar residues" evidence="12">
    <location>
        <begin position="643"/>
        <end position="667"/>
    </location>
</feature>
<evidence type="ECO:0000256" key="1">
    <source>
        <dbReference type="ARBA" id="ARBA00004567"/>
    </source>
</evidence>
<dbReference type="GO" id="GO:0044614">
    <property type="term" value="C:nuclear pore cytoplasmic filaments"/>
    <property type="evidence" value="ECO:0007669"/>
    <property type="project" value="TreeGrafter"/>
</dbReference>
<dbReference type="PANTHER" id="PTHR23198:SF6">
    <property type="entry name" value="NUCLEAR PORE COMPLEX PROTEIN NUP98-NUP96"/>
    <property type="match status" value="1"/>
</dbReference>
<evidence type="ECO:0000256" key="10">
    <source>
        <dbReference type="ARBA" id="ARBA00023132"/>
    </source>
</evidence>
<dbReference type="Pfam" id="PF13634">
    <property type="entry name" value="Nucleoporin_FG"/>
    <property type="match status" value="4"/>
</dbReference>
<dbReference type="InterPro" id="IPR007230">
    <property type="entry name" value="Nup98_auto-Pept-S59_dom"/>
</dbReference>
<protein>
    <recommendedName>
        <fullName evidence="4">Nuclear pore complex protein Nup98-Nup96</fullName>
    </recommendedName>
</protein>
<dbReference type="InterPro" id="IPR037665">
    <property type="entry name" value="Nucleoporin_S59-like"/>
</dbReference>
<evidence type="ECO:0000256" key="9">
    <source>
        <dbReference type="ARBA" id="ARBA00023010"/>
    </source>
</evidence>
<keyword evidence="11" id="KW-0539">Nucleus</keyword>
<dbReference type="Gene3D" id="1.25.40.690">
    <property type="match status" value="1"/>
</dbReference>
<feature type="compositionally biased region" description="Polar residues" evidence="12">
    <location>
        <begin position="754"/>
        <end position="765"/>
    </location>
</feature>
<dbReference type="InterPro" id="IPR025574">
    <property type="entry name" value="Nucleoporin_FG_rpt"/>
</dbReference>
<sequence length="2005" mass="216876">MFGQPKPVFGSSPSTGFGFGSTQFGASATTSQPSTGLFGQPATSTQRTNVFGSSVFGEASTTISGTTVKFNPPLVNDLVQKNGQKVQVNAKHMCISAMKEYSDKSMEELRVEDYAQNRKSGAAAGSKSIFGSTSTTGFGFGSPQTTTSSLFGSTPAAQTTQSSLFGSTNTGSIFGSSQSMGTFGQITQNSIFGTKPLFGSSTANTTGLNLSSTQQQSTGFGFGQNTQQGSIFGGGSAFGTATTTASSFSLFGSQPAATQSSGFSFGKPAASGIFGATTTTTPSLFGSTQPTVQASPFGTPATSQTGNIFGGVKPAGTSLFGTTPATTVSAFGFGNKSNTTGLFSTTPANNTTGFGLGTSTSNTLQTGLFGVKKPSPFGTPANSATPAFGFGTATNTAAAPTNLFGNTSSFGLGATPQASQSATGNIFGSTNTAVTGGLFNKPTTNAFGFNQTATSAPSLFGTTQNTGTGLGIGLFGNTNTTSGLGTSLNFGSLTGSTVTPFSVTAAQNAAAQGPLVEELTQHARAQQHVLDMVRSMPYGQSSLFKHLDVGAFSSAASTSTSSATTTTSSSTAITTVSKTPGSGSVMTVLAAASTMAELHRTNLLGRSPARIGKGFVTRGPMQQVPLSRRQLFTGFQEDDALVSAQSPISGNRKSNVGDNSLNRSSGTPDGRFFVRRDTWKRLNIPSCVRNSIIERSSLAVSDLEQQQTEENDETESQGSSNVPPPRSPGPNKGSGDVSVTAVSSPSTRVKFPDNVTSTPLSSTHNRAAGSEELTNSRRQLLQTPQQNVSNSPANSCEQSADANWTMTQDNQVASPSIAQNGEGCDSNPTTTTNKAGIRLSKPGYYMFPTLDELDDLIDESGRCAVQDFVIGRQSYGHILFPGLTDITGIDFDEVVHIRRREVVVYPDDSVKPPQGYGLNRKAEVTLDGVWPTDKSTREFIKSPQRIATMRFDERLEKYTQKMDATFIEYRPDTGSWVFEVKHFSKYRLDDSDDEEESEVSSQAKSTNERVTEIDNVRPINVDSGKVMEMEHSSMLGSTAWNICRNTWYPSRGFKGVRDSLFTALHMEASDGMEYDEIDDQADFFSRRSRRIIQTEKAFNLSQPTQFENTISLESNDIPSFGKKMSQFIEHEEQDIMAAAGVMKFEALQCVHHPTAFDHTFMLPKMDKKKLYSVPYDRIEELLVGKSIDFQSSCFDAGFNKGDVARTCWSLFPRKDLPPQLVLLTSDPTSDPPANIVVSSIPVQIDPQEELLLNSALETSAQSVVEIDYCPQFYPESRPCVLKSYLEYLDSRSSSTEGPELSERMRALHRALLLCQALWARHDDTLGLHGEFVPRQSRDVGFDKREPDEPVDVRSHESVSVSAALNDLSQRQAVSEWIRVELRPWLDDRLKELKVAHLLSANDSQVTWNIGENTIRSAIYAGIFACLCCGETGMACRLALTCRMSHLASCLSMAGISDPLCKRGLQKQLRVWNELKVLSFMPQPILRTYALLAGEIKVPITENKSKTMINVLAGVPYLQALGVHLWYLVDHSADLASALRLFSDNWHACNIFEVAPPRPPEDADLKISKSSSSLEASDDASSQTMLSRNSSRDVCYHLLRLASRPWHSLERTLDPQSIRSSRERCHQPSGELLASDSSWASSWHLWRVLMSLGMGSLNPIATARLHEEFASHLEAGGLWEWAVFALMHEVDPHIRAASVKRLIARNVKLQPLEKTPEGQWRLDEESVSRFNEAESFILRRFGVPAKWFHEAKACLARSLLASHSSAIDADTHRLLANLEAAHWLASQHYDAAHAVYMKYLLPDIMLHSSAVSISSILADTHLATGGSPASLATKLMTALQPFNEIPRGSLPSAFEKGAEVYMVYSRILSLAYQLALCNKTEEEGIERDGFLESSQVRDISDILEDLLANAQQLVDLLQSMPTPTFRDRVVKSEIAVTVIRLISVFLNNDLPLKPSEIGSEISEGLDEKNSVLCQRLKLLTNIDLPSEAILSEMEALTATGISQCVF</sequence>
<evidence type="ECO:0000256" key="5">
    <source>
        <dbReference type="ARBA" id="ARBA00022448"/>
    </source>
</evidence>
<feature type="domain" description="Peptidase S59" evidence="13">
    <location>
        <begin position="841"/>
        <end position="983"/>
    </location>
</feature>
<name>A0A564ZC10_HYMDI</name>
<evidence type="ECO:0000256" key="8">
    <source>
        <dbReference type="ARBA" id="ARBA00022927"/>
    </source>
</evidence>
<feature type="region of interest" description="Disordered" evidence="12">
    <location>
        <begin position="643"/>
        <end position="671"/>
    </location>
</feature>
<dbReference type="GO" id="GO:0031965">
    <property type="term" value="C:nuclear membrane"/>
    <property type="evidence" value="ECO:0007669"/>
    <property type="project" value="UniProtKB-SubCell"/>
</dbReference>
<reference evidence="14 15" key="1">
    <citation type="submission" date="2019-07" db="EMBL/GenBank/DDBJ databases">
        <authorList>
            <person name="Jastrzebski P J."/>
            <person name="Paukszto L."/>
            <person name="Jastrzebski P J."/>
        </authorList>
    </citation>
    <scope>NUCLEOTIDE SEQUENCE [LARGE SCALE GENOMIC DNA]</scope>
    <source>
        <strain evidence="14 15">WMS-il1</strain>
    </source>
</reference>
<feature type="compositionally biased region" description="Low complexity" evidence="12">
    <location>
        <begin position="1567"/>
        <end position="1581"/>
    </location>
</feature>
<dbReference type="PROSITE" id="PS51434">
    <property type="entry name" value="NUP_C"/>
    <property type="match status" value="1"/>
</dbReference>
<dbReference type="GO" id="GO:0003723">
    <property type="term" value="F:RNA binding"/>
    <property type="evidence" value="ECO:0007669"/>
    <property type="project" value="TreeGrafter"/>
</dbReference>
<organism evidence="14 15">
    <name type="scientific">Hymenolepis diminuta</name>
    <name type="common">Rat tapeworm</name>
    <dbReference type="NCBI Taxonomy" id="6216"/>
    <lineage>
        <taxon>Eukaryota</taxon>
        <taxon>Metazoa</taxon>
        <taxon>Spiralia</taxon>
        <taxon>Lophotrochozoa</taxon>
        <taxon>Platyhelminthes</taxon>
        <taxon>Cestoda</taxon>
        <taxon>Eucestoda</taxon>
        <taxon>Cyclophyllidea</taxon>
        <taxon>Hymenolepididae</taxon>
        <taxon>Hymenolepis</taxon>
    </lineage>
</organism>
<dbReference type="GO" id="GO:0034398">
    <property type="term" value="P:telomere tethering at nuclear periphery"/>
    <property type="evidence" value="ECO:0007669"/>
    <property type="project" value="TreeGrafter"/>
</dbReference>
<evidence type="ECO:0000259" key="13">
    <source>
        <dbReference type="PROSITE" id="PS51434"/>
    </source>
</evidence>
<dbReference type="PANTHER" id="PTHR23198">
    <property type="entry name" value="NUCLEOPORIN"/>
    <property type="match status" value="1"/>
</dbReference>
<dbReference type="GO" id="GO:0017056">
    <property type="term" value="F:structural constituent of nuclear pore"/>
    <property type="evidence" value="ECO:0007669"/>
    <property type="project" value="InterPro"/>
</dbReference>
<dbReference type="GO" id="GO:0008139">
    <property type="term" value="F:nuclear localization sequence binding"/>
    <property type="evidence" value="ECO:0007669"/>
    <property type="project" value="TreeGrafter"/>
</dbReference>
<evidence type="ECO:0000313" key="14">
    <source>
        <dbReference type="EMBL" id="VUZ56912.1"/>
    </source>
</evidence>
<dbReference type="GO" id="GO:0006405">
    <property type="term" value="P:RNA export from nucleus"/>
    <property type="evidence" value="ECO:0007669"/>
    <property type="project" value="TreeGrafter"/>
</dbReference>
<evidence type="ECO:0000256" key="3">
    <source>
        <dbReference type="ARBA" id="ARBA00008926"/>
    </source>
</evidence>
<dbReference type="Pfam" id="PF04096">
    <property type="entry name" value="Nucleoporin2"/>
    <property type="match status" value="1"/>
</dbReference>
<dbReference type="InterPro" id="IPR036903">
    <property type="entry name" value="Nup98_auto-Pept-S59_dom_sf"/>
</dbReference>
<keyword evidence="10" id="KW-0906">Nuclear pore complex</keyword>
<dbReference type="SUPFAM" id="SSF82215">
    <property type="entry name" value="C-terminal autoproteolytic domain of nucleoporin nup98"/>
    <property type="match status" value="1"/>
</dbReference>
<comment type="similarity">
    <text evidence="3">Belongs to the nucleoporin GLFG family.</text>
</comment>
<feature type="compositionally biased region" description="Low complexity" evidence="12">
    <location>
        <begin position="556"/>
        <end position="575"/>
    </location>
</feature>
<evidence type="ECO:0000256" key="11">
    <source>
        <dbReference type="ARBA" id="ARBA00023242"/>
    </source>
</evidence>
<evidence type="ECO:0000256" key="4">
    <source>
        <dbReference type="ARBA" id="ARBA00013472"/>
    </source>
</evidence>
<keyword evidence="6" id="KW-0068">Autocatalytic cleavage</keyword>
<comment type="subcellular location">
    <subcellularLocation>
        <location evidence="2">Nucleus membrane</location>
        <topology evidence="2">Peripheral membrane protein</topology>
        <orientation evidence="2">Nucleoplasmic side</orientation>
    </subcellularLocation>
    <subcellularLocation>
        <location evidence="1">Nucleus</location>
        <location evidence="1">Nuclear pore complex</location>
    </subcellularLocation>
</comment>
<dbReference type="Proteomes" id="UP000321570">
    <property type="component" value="Unassembled WGS sequence"/>
</dbReference>
<dbReference type="GO" id="GO:0006606">
    <property type="term" value="P:protein import into nucleus"/>
    <property type="evidence" value="ECO:0007669"/>
    <property type="project" value="TreeGrafter"/>
</dbReference>
<evidence type="ECO:0000256" key="12">
    <source>
        <dbReference type="SAM" id="MobiDB-lite"/>
    </source>
</evidence>
<dbReference type="GO" id="GO:0051028">
    <property type="term" value="P:mRNA transport"/>
    <property type="evidence" value="ECO:0007669"/>
    <property type="project" value="UniProtKB-KW"/>
</dbReference>
<dbReference type="FunFam" id="1.10.10.2360:FF:000001">
    <property type="entry name" value="Nuclear pore complex protein Nup98-Nup96"/>
    <property type="match status" value="1"/>
</dbReference>
<evidence type="ECO:0000256" key="2">
    <source>
        <dbReference type="ARBA" id="ARBA00004620"/>
    </source>
</evidence>
<keyword evidence="9" id="KW-0811">Translocation</keyword>
<gene>
    <name evidence="14" type="ORF">WMSIL1_LOCUS14252</name>
</gene>
<dbReference type="Gene3D" id="3.30.1610.10">
    <property type="entry name" value="Peptidase S59, nucleoporin"/>
    <property type="match status" value="1"/>
</dbReference>
<keyword evidence="8" id="KW-0653">Protein transport</keyword>
<dbReference type="InterPro" id="IPR021967">
    <property type="entry name" value="Nup98_C"/>
</dbReference>